<accession>A0ABT2UF88</accession>
<reference evidence="1 2" key="1">
    <citation type="submission" date="2022-09" db="EMBL/GenBank/DDBJ databases">
        <authorList>
            <person name="Han X.L."/>
            <person name="Wang Q."/>
            <person name="Lu T."/>
        </authorList>
    </citation>
    <scope>NUCLEOTIDE SEQUENCE [LARGE SCALE GENOMIC DNA]</scope>
    <source>
        <strain evidence="1 2">WQ 127069</strain>
    </source>
</reference>
<comment type="caution">
    <text evidence="1">The sequence shown here is derived from an EMBL/GenBank/DDBJ whole genome shotgun (WGS) entry which is preliminary data.</text>
</comment>
<sequence length="82" mass="9650">MSVLKKQRHFSFFHNLCTNQEGENDKRIPLEALLSDRSLSKSREKLYQLEHQQTNYNIWYISFATTSDVGAVVVMTVTNRRE</sequence>
<evidence type="ECO:0008006" key="3">
    <source>
        <dbReference type="Google" id="ProtNLM"/>
    </source>
</evidence>
<dbReference type="Proteomes" id="UP001652445">
    <property type="component" value="Unassembled WGS sequence"/>
</dbReference>
<gene>
    <name evidence="1" type="ORF">OB236_14395</name>
</gene>
<keyword evidence="2" id="KW-1185">Reference proteome</keyword>
<dbReference type="EMBL" id="JAOQIO010000043">
    <property type="protein sequence ID" value="MCU6793303.1"/>
    <property type="molecule type" value="Genomic_DNA"/>
</dbReference>
<organism evidence="1 2">
    <name type="scientific">Paenibacillus baimaensis</name>
    <dbReference type="NCBI Taxonomy" id="2982185"/>
    <lineage>
        <taxon>Bacteria</taxon>
        <taxon>Bacillati</taxon>
        <taxon>Bacillota</taxon>
        <taxon>Bacilli</taxon>
        <taxon>Bacillales</taxon>
        <taxon>Paenibacillaceae</taxon>
        <taxon>Paenibacillus</taxon>
    </lineage>
</organism>
<proteinExistence type="predicted"/>
<evidence type="ECO:0000313" key="2">
    <source>
        <dbReference type="Proteomes" id="UP001652445"/>
    </source>
</evidence>
<protein>
    <recommendedName>
        <fullName evidence="3">DUF4258 domain-containing protein</fullName>
    </recommendedName>
</protein>
<evidence type="ECO:0000313" key="1">
    <source>
        <dbReference type="EMBL" id="MCU6793303.1"/>
    </source>
</evidence>
<name>A0ABT2UF88_9BACL</name>